<accession>A0A640KPY9</accession>
<feature type="domain" description="C3H1-type" evidence="5">
    <location>
        <begin position="205"/>
        <end position="233"/>
    </location>
</feature>
<dbReference type="GO" id="GO:0008270">
    <property type="term" value="F:zinc ion binding"/>
    <property type="evidence" value="ECO:0007669"/>
    <property type="project" value="UniProtKB-KW"/>
</dbReference>
<keyword evidence="1 4" id="KW-0479">Metal-binding</keyword>
<dbReference type="VEuPathDB" id="TriTrypDB:LtaPh_3200300"/>
<dbReference type="SUPFAM" id="SSF90229">
    <property type="entry name" value="CCCH zinc finger"/>
    <property type="match status" value="1"/>
</dbReference>
<dbReference type="Proteomes" id="UP000419144">
    <property type="component" value="Unassembled WGS sequence"/>
</dbReference>
<name>A0A640KPY9_LEITA</name>
<keyword evidence="7" id="KW-1185">Reference proteome</keyword>
<keyword evidence="3 4" id="KW-0862">Zinc</keyword>
<keyword evidence="2 4" id="KW-0863">Zinc-finger</keyword>
<evidence type="ECO:0000313" key="7">
    <source>
        <dbReference type="Proteomes" id="UP000419144"/>
    </source>
</evidence>
<evidence type="ECO:0000256" key="4">
    <source>
        <dbReference type="PROSITE-ProRule" id="PRU00723"/>
    </source>
</evidence>
<organism evidence="6 7">
    <name type="scientific">Leishmania tarentolae</name>
    <name type="common">Sauroleishmania tarentolae</name>
    <dbReference type="NCBI Taxonomy" id="5689"/>
    <lineage>
        <taxon>Eukaryota</taxon>
        <taxon>Discoba</taxon>
        <taxon>Euglenozoa</taxon>
        <taxon>Kinetoplastea</taxon>
        <taxon>Metakinetoplastina</taxon>
        <taxon>Trypanosomatida</taxon>
        <taxon>Trypanosomatidae</taxon>
        <taxon>Leishmaniinae</taxon>
        <taxon>Leishmania</taxon>
        <taxon>lizard Leishmania</taxon>
    </lineage>
</organism>
<evidence type="ECO:0000259" key="5">
    <source>
        <dbReference type="PROSITE" id="PS50103"/>
    </source>
</evidence>
<dbReference type="AlphaFoldDB" id="A0A640KPY9"/>
<proteinExistence type="predicted"/>
<sequence>MQDHTFVNAGVSATGAGLGQSYYTRDLITEVPTIIQIVPVSSEALAMQRGLPRQNSDMLKISMDDVEPTAGWLSDRNNASLDICFMHSFGKCYGKIREKDPRTCHQLHVKRDVLDNLRKYYTNPQRNYFCRTMKANVTEKFAQVLSLLARRRINLQYLELRTEDIEVTAGSTEYEVQYRVWLISDISTQCKSRAKAANILTDNFISSSNLCWDFALTGRCGRGASCPDLHGHVAKALTKDRLVKAALAEMGKKDCSAPSMVSTQPGKIAKVCQPPPSAHQQLPPPPLSTPQPCAPYMLSSRGAPPYCFLSFPPPPEMSALLQKPTLAAFSLNIPPLQGTPCFLVSEGSENVFRLITQSQLVPFGSDTF</sequence>
<evidence type="ECO:0000256" key="3">
    <source>
        <dbReference type="ARBA" id="ARBA00022833"/>
    </source>
</evidence>
<dbReference type="PROSITE" id="PS50103">
    <property type="entry name" value="ZF_C3H1"/>
    <property type="match status" value="1"/>
</dbReference>
<dbReference type="InterPro" id="IPR000571">
    <property type="entry name" value="Znf_CCCH"/>
</dbReference>
<comment type="caution">
    <text evidence="6">The sequence shown here is derived from an EMBL/GenBank/DDBJ whole genome shotgun (WGS) entry which is preliminary data.</text>
</comment>
<evidence type="ECO:0000313" key="6">
    <source>
        <dbReference type="EMBL" id="GET91331.1"/>
    </source>
</evidence>
<gene>
    <name evidence="6" type="ORF">LtaPh_3200300</name>
</gene>
<evidence type="ECO:0000256" key="2">
    <source>
        <dbReference type="ARBA" id="ARBA00022771"/>
    </source>
</evidence>
<dbReference type="InterPro" id="IPR036855">
    <property type="entry name" value="Znf_CCCH_sf"/>
</dbReference>
<evidence type="ECO:0000256" key="1">
    <source>
        <dbReference type="ARBA" id="ARBA00022723"/>
    </source>
</evidence>
<dbReference type="OrthoDB" id="259587at2759"/>
<reference evidence="6" key="1">
    <citation type="submission" date="2019-11" db="EMBL/GenBank/DDBJ databases">
        <title>Leishmania tarentolae CDS.</title>
        <authorList>
            <person name="Goto Y."/>
            <person name="Yamagishi J."/>
        </authorList>
    </citation>
    <scope>NUCLEOTIDE SEQUENCE [LARGE SCALE GENOMIC DNA]</scope>
    <source>
        <strain evidence="6">Parrot Tar II</strain>
    </source>
</reference>
<protein>
    <recommendedName>
        <fullName evidence="5">C3H1-type domain-containing protein</fullName>
    </recommendedName>
</protein>
<feature type="zinc finger region" description="C3H1-type" evidence="4">
    <location>
        <begin position="205"/>
        <end position="233"/>
    </location>
</feature>
<dbReference type="EMBL" id="BLBS01000048">
    <property type="protein sequence ID" value="GET91331.1"/>
    <property type="molecule type" value="Genomic_DNA"/>
</dbReference>